<name>A0A810KZ02_9ACTN</name>
<dbReference type="KEGG" id="aser:Asera_24520"/>
<accession>A0A810KZ02</accession>
<dbReference type="AlphaFoldDB" id="A0A810KZ02"/>
<dbReference type="OrthoDB" id="4350291at2"/>
<reference evidence="2" key="1">
    <citation type="submission" date="2020-08" db="EMBL/GenBank/DDBJ databases">
        <title>Whole genome shotgun sequence of Actinocatenispora sera NBRC 101916.</title>
        <authorList>
            <person name="Komaki H."/>
            <person name="Tamura T."/>
        </authorList>
    </citation>
    <scope>NUCLEOTIDE SEQUENCE</scope>
    <source>
        <strain evidence="2">NBRC 101916</strain>
    </source>
</reference>
<keyword evidence="1" id="KW-0472">Membrane</keyword>
<evidence type="ECO:0008006" key="4">
    <source>
        <dbReference type="Google" id="ProtNLM"/>
    </source>
</evidence>
<keyword evidence="1" id="KW-0812">Transmembrane</keyword>
<gene>
    <name evidence="2" type="ORF">Asera_24520</name>
</gene>
<keyword evidence="1" id="KW-1133">Transmembrane helix</keyword>
<feature type="transmembrane region" description="Helical" evidence="1">
    <location>
        <begin position="251"/>
        <end position="276"/>
    </location>
</feature>
<feature type="transmembrane region" description="Helical" evidence="1">
    <location>
        <begin position="304"/>
        <end position="323"/>
    </location>
</feature>
<feature type="transmembrane region" description="Helical" evidence="1">
    <location>
        <begin position="365"/>
        <end position="383"/>
    </location>
</feature>
<organism evidence="2 3">
    <name type="scientific">Actinocatenispora sera</name>
    <dbReference type="NCBI Taxonomy" id="390989"/>
    <lineage>
        <taxon>Bacteria</taxon>
        <taxon>Bacillati</taxon>
        <taxon>Actinomycetota</taxon>
        <taxon>Actinomycetes</taxon>
        <taxon>Micromonosporales</taxon>
        <taxon>Micromonosporaceae</taxon>
        <taxon>Actinocatenispora</taxon>
    </lineage>
</organism>
<evidence type="ECO:0000313" key="2">
    <source>
        <dbReference type="EMBL" id="BCJ28344.1"/>
    </source>
</evidence>
<evidence type="ECO:0000313" key="3">
    <source>
        <dbReference type="Proteomes" id="UP000680750"/>
    </source>
</evidence>
<feature type="transmembrane region" description="Helical" evidence="1">
    <location>
        <begin position="25"/>
        <end position="48"/>
    </location>
</feature>
<proteinExistence type="predicted"/>
<feature type="transmembrane region" description="Helical" evidence="1">
    <location>
        <begin position="225"/>
        <end position="244"/>
    </location>
</feature>
<dbReference type="EMBL" id="AP023354">
    <property type="protein sequence ID" value="BCJ28344.1"/>
    <property type="molecule type" value="Genomic_DNA"/>
</dbReference>
<feature type="transmembrane region" description="Helical" evidence="1">
    <location>
        <begin position="389"/>
        <end position="407"/>
    </location>
</feature>
<dbReference type="RefSeq" id="WP_051802121.1">
    <property type="nucleotide sequence ID" value="NZ_AP023354.1"/>
</dbReference>
<sequence>MAGAQPHATTGTARTMGRGTRAGRWVGAVALMTVATLLAMVSVLAVFARNQVLDTDRFVATMSPLARDPAVQDAIARRLTTEVTERVDLDRLAREASAWLREQGAPPAVNSLVGPAVSGAESFVSRQITAIVHSDAFAQAWDAAIRAAHKNLDAVLTGHGSTAIKSEGTTVSVDLGALIATVKKRLEARGFGLASKIPAVNVEFVLFSSAQLPKLRTYVTLLNTVATWLPWVCLVLLAIAVAVAPAHRRGLLVVGVFLAVGALLLLAAMAVLRAYYLNNLPPQVHSPTAVEHILDQVLGRPHQAYRVIAVLGALLAIVCWLAGPARPAVVLRRATGRGLDATGAALAGTGLPLGPVPRVLRRYHVAIDIAALVLALLGFVFTGAGVNSAIGFGLGLLALILVVEILARATAPAAPAPVPTPDAV</sequence>
<protein>
    <recommendedName>
        <fullName evidence="4">Integral membrane protein</fullName>
    </recommendedName>
</protein>
<evidence type="ECO:0000256" key="1">
    <source>
        <dbReference type="SAM" id="Phobius"/>
    </source>
</evidence>
<keyword evidence="3" id="KW-1185">Reference proteome</keyword>
<dbReference type="Proteomes" id="UP000680750">
    <property type="component" value="Chromosome"/>
</dbReference>